<name>A0ABM8ER28_9BACT</name>
<dbReference type="Pfam" id="PF07484">
    <property type="entry name" value="Collar"/>
    <property type="match status" value="1"/>
</dbReference>
<protein>
    <submittedName>
        <fullName evidence="2">Microcystin dependent MdpB family protein</fullName>
    </submittedName>
</protein>
<organism evidence="2 3">
    <name type="scientific">Geotalea uraniireducens</name>
    <dbReference type="NCBI Taxonomy" id="351604"/>
    <lineage>
        <taxon>Bacteria</taxon>
        <taxon>Pseudomonadati</taxon>
        <taxon>Thermodesulfobacteriota</taxon>
        <taxon>Desulfuromonadia</taxon>
        <taxon>Geobacterales</taxon>
        <taxon>Geobacteraceae</taxon>
        <taxon>Geotalea</taxon>
    </lineage>
</organism>
<dbReference type="EMBL" id="AP027151">
    <property type="protein sequence ID" value="BDV44554.1"/>
    <property type="molecule type" value="Genomic_DNA"/>
</dbReference>
<evidence type="ECO:0000259" key="1">
    <source>
        <dbReference type="Pfam" id="PF07484"/>
    </source>
</evidence>
<keyword evidence="3" id="KW-1185">Reference proteome</keyword>
<dbReference type="SUPFAM" id="SSF88874">
    <property type="entry name" value="Receptor-binding domain of short tail fibre protein gp12"/>
    <property type="match status" value="1"/>
</dbReference>
<accession>A0ABM8ER28</accession>
<sequence length="172" mass="17986">MSDCFIGEIRMFAGNYAPVNWALCDGRTLRVNDYQPLFALIGVTYGGDGVTTFNLPDLRGRVPLHKGQAPNLTARPLGSSFGTELVSLQVANIPNHTHAISVGGDATTTAPADNYPANSAAFSLYSDATSDAPMSGVAVEPSAGAAFPHDNVMPALSVNFIIALAGEYPQQS</sequence>
<dbReference type="Proteomes" id="UP001317705">
    <property type="component" value="Chromosome"/>
</dbReference>
<gene>
    <name evidence="2" type="ORF">GURASL_34770</name>
</gene>
<dbReference type="InterPro" id="IPR037053">
    <property type="entry name" value="Phage_tail_collar_dom_sf"/>
</dbReference>
<dbReference type="RefSeq" id="WP_282000653.1">
    <property type="nucleotide sequence ID" value="NZ_AP027151.1"/>
</dbReference>
<reference evidence="2 3" key="1">
    <citation type="submission" date="2022-12" db="EMBL/GenBank/DDBJ databases">
        <title>Polyphasic characterization of Geotalea uranireducens NIT-SL11 newly isolated from a complex of sewage sludge and microbially reduced graphene oxide.</title>
        <authorList>
            <person name="Xie L."/>
            <person name="Yoshida N."/>
            <person name="Meng L."/>
        </authorList>
    </citation>
    <scope>NUCLEOTIDE SEQUENCE [LARGE SCALE GENOMIC DNA]</scope>
    <source>
        <strain evidence="2 3">NIT-SL11</strain>
    </source>
</reference>
<evidence type="ECO:0000313" key="3">
    <source>
        <dbReference type="Proteomes" id="UP001317705"/>
    </source>
</evidence>
<feature type="domain" description="Phage tail collar" evidence="1">
    <location>
        <begin position="7"/>
        <end position="63"/>
    </location>
</feature>
<proteinExistence type="predicted"/>
<dbReference type="InterPro" id="IPR011083">
    <property type="entry name" value="Phage_tail_collar_dom"/>
</dbReference>
<dbReference type="Gene3D" id="3.90.1340.10">
    <property type="entry name" value="Phage tail collar domain"/>
    <property type="match status" value="1"/>
</dbReference>
<evidence type="ECO:0000313" key="2">
    <source>
        <dbReference type="EMBL" id="BDV44554.1"/>
    </source>
</evidence>